<evidence type="ECO:0000313" key="3">
    <source>
        <dbReference type="Proteomes" id="UP000265180"/>
    </source>
</evidence>
<name>A0A3P9LDH6_ORYLA</name>
<feature type="region of interest" description="Disordered" evidence="1">
    <location>
        <begin position="1"/>
        <end position="110"/>
    </location>
</feature>
<dbReference type="AlphaFoldDB" id="A0A3P9LDH6"/>
<evidence type="ECO:0000313" key="2">
    <source>
        <dbReference type="Ensembl" id="ENSORLP00020018749.1"/>
    </source>
</evidence>
<sequence length="287" mass="31174">ESRESKEGEQTQEGEGEEEEAEEEDGVASESEAPRDPTHLPPGCSSSHLTPSSPVTSRLLHIRRPRDTLLPQLNIQPPAPELGPPHSQRQYSQSRRTSAGRGPQLTPGIGAMPFFDEDDRMVPSTPTLVVPHRTDGFAEAIHSPQVSHLPISFRFGAPEDLLPQTSASHSDLEHTHTHNRLIKSLFCPLFCKEKPIESLLSVTVFTETLPSDTGDNMASQSVPMVTASTEMVTAPDDGDEVFMEQEGDGASMESSLESMESTRQPTEGSSLPSTSQDPGNLPCLLIF</sequence>
<reference evidence="2 3" key="2">
    <citation type="submission" date="2017-04" db="EMBL/GenBank/DDBJ databases">
        <title>CpG methylation of centromeres and impact of large insertions on vertebrate speciation.</title>
        <authorList>
            <person name="Ichikawa K."/>
            <person name="Yoshimura J."/>
            <person name="Morishita S."/>
        </authorList>
    </citation>
    <scope>NUCLEOTIDE SEQUENCE</scope>
    <source>
        <strain evidence="2 3">HNI</strain>
    </source>
</reference>
<organism evidence="2 3">
    <name type="scientific">Oryzias latipes</name>
    <name type="common">Japanese rice fish</name>
    <name type="synonym">Japanese killifish</name>
    <dbReference type="NCBI Taxonomy" id="8090"/>
    <lineage>
        <taxon>Eukaryota</taxon>
        <taxon>Metazoa</taxon>
        <taxon>Chordata</taxon>
        <taxon>Craniata</taxon>
        <taxon>Vertebrata</taxon>
        <taxon>Euteleostomi</taxon>
        <taxon>Actinopterygii</taxon>
        <taxon>Neopterygii</taxon>
        <taxon>Teleostei</taxon>
        <taxon>Neoteleostei</taxon>
        <taxon>Acanthomorphata</taxon>
        <taxon>Ovalentaria</taxon>
        <taxon>Atherinomorphae</taxon>
        <taxon>Beloniformes</taxon>
        <taxon>Adrianichthyidae</taxon>
        <taxon>Oryziinae</taxon>
        <taxon>Oryzias</taxon>
    </lineage>
</organism>
<feature type="compositionally biased region" description="Low complexity" evidence="1">
    <location>
        <begin position="87"/>
        <end position="96"/>
    </location>
</feature>
<evidence type="ECO:0000256" key="1">
    <source>
        <dbReference type="SAM" id="MobiDB-lite"/>
    </source>
</evidence>
<feature type="compositionally biased region" description="Polar residues" evidence="1">
    <location>
        <begin position="44"/>
        <end position="56"/>
    </location>
</feature>
<reference evidence="2" key="4">
    <citation type="submission" date="2025-09" db="UniProtKB">
        <authorList>
            <consortium name="Ensembl"/>
        </authorList>
    </citation>
    <scope>IDENTIFICATION</scope>
    <source>
        <strain evidence="2">HNI</strain>
    </source>
</reference>
<dbReference type="Ensembl" id="ENSORLT00020027656.1">
    <property type="protein sequence ID" value="ENSORLP00020018749.1"/>
    <property type="gene ID" value="ENSORLG00020019715.1"/>
</dbReference>
<accession>A0A3P9LDH6</accession>
<protein>
    <submittedName>
        <fullName evidence="2">Uncharacterized protein</fullName>
    </submittedName>
</protein>
<feature type="compositionally biased region" description="Polar residues" evidence="1">
    <location>
        <begin position="262"/>
        <end position="278"/>
    </location>
</feature>
<feature type="region of interest" description="Disordered" evidence="1">
    <location>
        <begin position="241"/>
        <end position="280"/>
    </location>
</feature>
<reference key="1">
    <citation type="journal article" date="2007" name="Nature">
        <title>The medaka draft genome and insights into vertebrate genome evolution.</title>
        <authorList>
            <person name="Kasahara M."/>
            <person name="Naruse K."/>
            <person name="Sasaki S."/>
            <person name="Nakatani Y."/>
            <person name="Qu W."/>
            <person name="Ahsan B."/>
            <person name="Yamada T."/>
            <person name="Nagayasu Y."/>
            <person name="Doi K."/>
            <person name="Kasai Y."/>
            <person name="Jindo T."/>
            <person name="Kobayashi D."/>
            <person name="Shimada A."/>
            <person name="Toyoda A."/>
            <person name="Kuroki Y."/>
            <person name="Fujiyama A."/>
            <person name="Sasaki T."/>
            <person name="Shimizu A."/>
            <person name="Asakawa S."/>
            <person name="Shimizu N."/>
            <person name="Hashimoto S."/>
            <person name="Yang J."/>
            <person name="Lee Y."/>
            <person name="Matsushima K."/>
            <person name="Sugano S."/>
            <person name="Sakaizumi M."/>
            <person name="Narita T."/>
            <person name="Ohishi K."/>
            <person name="Haga S."/>
            <person name="Ohta F."/>
            <person name="Nomoto H."/>
            <person name="Nogata K."/>
            <person name="Morishita T."/>
            <person name="Endo T."/>
            <person name="Shin-I T."/>
            <person name="Takeda H."/>
            <person name="Morishita S."/>
            <person name="Kohara Y."/>
        </authorList>
    </citation>
    <scope>NUCLEOTIDE SEQUENCE [LARGE SCALE GENOMIC DNA]</scope>
    <source>
        <strain>Hd-rR</strain>
    </source>
</reference>
<reference evidence="2" key="3">
    <citation type="submission" date="2025-08" db="UniProtKB">
        <authorList>
            <consortium name="Ensembl"/>
        </authorList>
    </citation>
    <scope>IDENTIFICATION</scope>
    <source>
        <strain evidence="2">HNI</strain>
    </source>
</reference>
<feature type="compositionally biased region" description="Low complexity" evidence="1">
    <location>
        <begin position="251"/>
        <end position="261"/>
    </location>
</feature>
<proteinExistence type="predicted"/>
<dbReference type="Proteomes" id="UP000265180">
    <property type="component" value="Chromosome 17"/>
</dbReference>
<feature type="compositionally biased region" description="Acidic residues" evidence="1">
    <location>
        <begin position="10"/>
        <end position="27"/>
    </location>
</feature>